<comment type="caution">
    <text evidence="7">The sequence shown here is derived from an EMBL/GenBank/DDBJ whole genome shotgun (WGS) entry which is preliminary data.</text>
</comment>
<dbReference type="GO" id="GO:0005886">
    <property type="term" value="C:plasma membrane"/>
    <property type="evidence" value="ECO:0007669"/>
    <property type="project" value="TreeGrafter"/>
</dbReference>
<name>A0A2H0R2L8_9BACT</name>
<evidence type="ECO:0000256" key="2">
    <source>
        <dbReference type="ARBA" id="ARBA00022692"/>
    </source>
</evidence>
<dbReference type="GO" id="GO:0008360">
    <property type="term" value="P:regulation of cell shape"/>
    <property type="evidence" value="ECO:0007669"/>
    <property type="project" value="UniProtKB-KW"/>
</dbReference>
<accession>A0A2H0R2L8</accession>
<feature type="transmembrane region" description="Helical" evidence="6">
    <location>
        <begin position="138"/>
        <end position="155"/>
    </location>
</feature>
<keyword evidence="3" id="KW-0133">Cell shape</keyword>
<feature type="transmembrane region" description="Helical" evidence="6">
    <location>
        <begin position="42"/>
        <end position="62"/>
    </location>
</feature>
<evidence type="ECO:0000256" key="6">
    <source>
        <dbReference type="SAM" id="Phobius"/>
    </source>
</evidence>
<evidence type="ECO:0000256" key="3">
    <source>
        <dbReference type="ARBA" id="ARBA00022960"/>
    </source>
</evidence>
<dbReference type="GO" id="GO:0032153">
    <property type="term" value="C:cell division site"/>
    <property type="evidence" value="ECO:0007669"/>
    <property type="project" value="TreeGrafter"/>
</dbReference>
<evidence type="ECO:0000313" key="7">
    <source>
        <dbReference type="EMBL" id="PIR40274.1"/>
    </source>
</evidence>
<dbReference type="GO" id="GO:0015648">
    <property type="term" value="F:lipid-linked peptidoglycan transporter activity"/>
    <property type="evidence" value="ECO:0007669"/>
    <property type="project" value="TreeGrafter"/>
</dbReference>
<feature type="transmembrane region" description="Helical" evidence="6">
    <location>
        <begin position="337"/>
        <end position="357"/>
    </location>
</feature>
<evidence type="ECO:0000256" key="1">
    <source>
        <dbReference type="ARBA" id="ARBA00004141"/>
    </source>
</evidence>
<protein>
    <recommendedName>
        <fullName evidence="9">Rod shape-determining protein RodA</fullName>
    </recommendedName>
</protein>
<feature type="transmembrane region" description="Helical" evidence="6">
    <location>
        <begin position="271"/>
        <end position="291"/>
    </location>
</feature>
<dbReference type="Proteomes" id="UP000230828">
    <property type="component" value="Unassembled WGS sequence"/>
</dbReference>
<comment type="subcellular location">
    <subcellularLocation>
        <location evidence="1">Membrane</location>
        <topology evidence="1">Multi-pass membrane protein</topology>
    </subcellularLocation>
</comment>
<evidence type="ECO:0000256" key="5">
    <source>
        <dbReference type="ARBA" id="ARBA00023136"/>
    </source>
</evidence>
<feature type="transmembrane region" description="Helical" evidence="6">
    <location>
        <begin position="161"/>
        <end position="178"/>
    </location>
</feature>
<gene>
    <name evidence="7" type="ORF">COV33_00575</name>
</gene>
<organism evidence="7 8">
    <name type="scientific">Candidatus Zambryskibacteria bacterium CG10_big_fil_rev_8_21_14_0_10_34_34</name>
    <dbReference type="NCBI Taxonomy" id="1975114"/>
    <lineage>
        <taxon>Bacteria</taxon>
        <taxon>Candidatus Zambryskiibacteriota</taxon>
    </lineage>
</organism>
<feature type="transmembrane region" description="Helical" evidence="6">
    <location>
        <begin position="106"/>
        <end position="126"/>
    </location>
</feature>
<dbReference type="EMBL" id="PCXM01000013">
    <property type="protein sequence ID" value="PIR40274.1"/>
    <property type="molecule type" value="Genomic_DNA"/>
</dbReference>
<dbReference type="Pfam" id="PF01098">
    <property type="entry name" value="FTSW_RODA_SPOVE"/>
    <property type="match status" value="1"/>
</dbReference>
<dbReference type="InterPro" id="IPR001182">
    <property type="entry name" value="FtsW/RodA"/>
</dbReference>
<sequence>MIRFIIQKINYSFDWLLFGALFFISVAGILTMNSFVEEGGFFVRQIIWLIISILALFSASFVDWRFLRRSGSIIILFVGSCIILLALFVLGSVFKGAQSWFDFGAFVFQPVDFVKIVLVILLAKYFSRRHIEIANIRHILVSGFYAFILFILVFLQPDFGSAIIIFFIWLAMVLFSGISKKHLLAVILSVLIIFLGLWFFVFQDYQKARIISFINPLTDLSGAGYNAYQSTITVGSGEIFGKGVGLGSQSKLKFLPEYETDFIFAAFTEEWGFVGAVILFSLYGIVFWRIIDISKRGATNFETLYGLGLASIFLSHFVIHVGMNVGLLPVTGITMPFMSYGGSHLLAEFIGVGILLGQRFYSRAINKEEAKNEIIGIA</sequence>
<keyword evidence="5 6" id="KW-0472">Membrane</keyword>
<dbReference type="AlphaFoldDB" id="A0A2H0R2L8"/>
<keyword evidence="4 6" id="KW-1133">Transmembrane helix</keyword>
<dbReference type="PANTHER" id="PTHR30474">
    <property type="entry name" value="CELL CYCLE PROTEIN"/>
    <property type="match status" value="1"/>
</dbReference>
<proteinExistence type="predicted"/>
<evidence type="ECO:0000313" key="8">
    <source>
        <dbReference type="Proteomes" id="UP000230828"/>
    </source>
</evidence>
<dbReference type="PANTHER" id="PTHR30474:SF1">
    <property type="entry name" value="PEPTIDOGLYCAN GLYCOSYLTRANSFERASE MRDB"/>
    <property type="match status" value="1"/>
</dbReference>
<feature type="transmembrane region" description="Helical" evidence="6">
    <location>
        <begin position="183"/>
        <end position="202"/>
    </location>
</feature>
<feature type="transmembrane region" description="Helical" evidence="6">
    <location>
        <begin position="303"/>
        <end position="325"/>
    </location>
</feature>
<feature type="transmembrane region" description="Helical" evidence="6">
    <location>
        <begin position="74"/>
        <end position="94"/>
    </location>
</feature>
<reference evidence="7 8" key="1">
    <citation type="submission" date="2017-09" db="EMBL/GenBank/DDBJ databases">
        <title>Depth-based differentiation of microbial function through sediment-hosted aquifers and enrichment of novel symbionts in the deep terrestrial subsurface.</title>
        <authorList>
            <person name="Probst A.J."/>
            <person name="Ladd B."/>
            <person name="Jarett J.K."/>
            <person name="Geller-Mcgrath D.E."/>
            <person name="Sieber C.M."/>
            <person name="Emerson J.B."/>
            <person name="Anantharaman K."/>
            <person name="Thomas B.C."/>
            <person name="Malmstrom R."/>
            <person name="Stieglmeier M."/>
            <person name="Klingl A."/>
            <person name="Woyke T."/>
            <person name="Ryan C.M."/>
            <person name="Banfield J.F."/>
        </authorList>
    </citation>
    <scope>NUCLEOTIDE SEQUENCE [LARGE SCALE GENOMIC DNA]</scope>
    <source>
        <strain evidence="7">CG10_big_fil_rev_8_21_14_0_10_34_34</strain>
    </source>
</reference>
<keyword evidence="2 6" id="KW-0812">Transmembrane</keyword>
<dbReference type="GO" id="GO:0051301">
    <property type="term" value="P:cell division"/>
    <property type="evidence" value="ECO:0007669"/>
    <property type="project" value="InterPro"/>
</dbReference>
<evidence type="ECO:0000256" key="4">
    <source>
        <dbReference type="ARBA" id="ARBA00022989"/>
    </source>
</evidence>
<feature type="transmembrane region" description="Helical" evidence="6">
    <location>
        <begin position="12"/>
        <end position="36"/>
    </location>
</feature>
<evidence type="ECO:0008006" key="9">
    <source>
        <dbReference type="Google" id="ProtNLM"/>
    </source>
</evidence>